<dbReference type="EMBL" id="CM044708">
    <property type="protein sequence ID" value="KAI5651216.1"/>
    <property type="molecule type" value="Genomic_DNA"/>
</dbReference>
<keyword evidence="2" id="KW-1185">Reference proteome</keyword>
<sequence>MRIMWWQRNPVSRNNIIANLYVKNLVPSVTSAQLEGIFCKYGTILSCKVAEDNNGKSKGFGFVQFDKEDSAIAAINALHGTMLEGKQLHVCKFVNKSGRNGTSEETFRNLYVKNLDENISEDILREKFSEHGKVCRISIMKDKEGKSRGFGFVEFSTHEEATKALECLNGVLLGSKNFFLSRARQKEEREQNLRSMRNTNVWIDDKKLEEIFNPYGKIISAGVMHCDHDGVSKRLGLVRFSGPEQANNALEALNGGTAIQGLSLHKAWSQSSEEHNLERCWAPYPTQSFLYPEYLPLYYNIPPAPVSFFQPNQYQNCASGMSTCRAQNHWGKFSLNPLKSTTSYAMKQEKPSIILGKENASCEKPASLSLSVRPLPQWILKKKNVKMLNPHLDDIEQGDVAKAESQEDSFTKQVKQALQLVQELGSQIIPD</sequence>
<dbReference type="Proteomes" id="UP001060085">
    <property type="component" value="Linkage Group LG08"/>
</dbReference>
<accession>A0ACB9ZU03</accession>
<comment type="caution">
    <text evidence="1">The sequence shown here is derived from an EMBL/GenBank/DDBJ whole genome shotgun (WGS) entry which is preliminary data.</text>
</comment>
<organism evidence="1 2">
    <name type="scientific">Catharanthus roseus</name>
    <name type="common">Madagascar periwinkle</name>
    <name type="synonym">Vinca rosea</name>
    <dbReference type="NCBI Taxonomy" id="4058"/>
    <lineage>
        <taxon>Eukaryota</taxon>
        <taxon>Viridiplantae</taxon>
        <taxon>Streptophyta</taxon>
        <taxon>Embryophyta</taxon>
        <taxon>Tracheophyta</taxon>
        <taxon>Spermatophyta</taxon>
        <taxon>Magnoliopsida</taxon>
        <taxon>eudicotyledons</taxon>
        <taxon>Gunneridae</taxon>
        <taxon>Pentapetalae</taxon>
        <taxon>asterids</taxon>
        <taxon>lamiids</taxon>
        <taxon>Gentianales</taxon>
        <taxon>Apocynaceae</taxon>
        <taxon>Rauvolfioideae</taxon>
        <taxon>Vinceae</taxon>
        <taxon>Catharanthinae</taxon>
        <taxon>Catharanthus</taxon>
    </lineage>
</organism>
<evidence type="ECO:0000313" key="2">
    <source>
        <dbReference type="Proteomes" id="UP001060085"/>
    </source>
</evidence>
<name>A0ACB9ZU03_CATRO</name>
<evidence type="ECO:0000313" key="1">
    <source>
        <dbReference type="EMBL" id="KAI5651216.1"/>
    </source>
</evidence>
<protein>
    <submittedName>
        <fullName evidence="1">Uncharacterized protein</fullName>
    </submittedName>
</protein>
<proteinExistence type="predicted"/>
<gene>
    <name evidence="1" type="ORF">M9H77_37221</name>
</gene>
<reference evidence="2" key="1">
    <citation type="journal article" date="2023" name="Nat. Plants">
        <title>Single-cell RNA sequencing provides a high-resolution roadmap for understanding the multicellular compartmentation of specialized metabolism.</title>
        <authorList>
            <person name="Sun S."/>
            <person name="Shen X."/>
            <person name="Li Y."/>
            <person name="Li Y."/>
            <person name="Wang S."/>
            <person name="Li R."/>
            <person name="Zhang H."/>
            <person name="Shen G."/>
            <person name="Guo B."/>
            <person name="Wei J."/>
            <person name="Xu J."/>
            <person name="St-Pierre B."/>
            <person name="Chen S."/>
            <person name="Sun C."/>
        </authorList>
    </citation>
    <scope>NUCLEOTIDE SEQUENCE [LARGE SCALE GENOMIC DNA]</scope>
</reference>